<sequence length="73" mass="8312">MGEPIETYCDGEVWRNRVGGREALPGEYRTREAAAEVGRSEARVRGVQHVIRSADGRVVERNRYPRRSDELPS</sequence>
<dbReference type="Pfam" id="PF09954">
    <property type="entry name" value="DUF2188"/>
    <property type="match status" value="1"/>
</dbReference>
<dbReference type="Proteomes" id="UP001499979">
    <property type="component" value="Unassembled WGS sequence"/>
</dbReference>
<gene>
    <name evidence="1" type="ORF">GCM10009606_43180</name>
</gene>
<accession>A0ABN1UQX4</accession>
<proteinExistence type="predicted"/>
<dbReference type="EMBL" id="BAAAJE010000028">
    <property type="protein sequence ID" value="GAA1160525.1"/>
    <property type="molecule type" value="Genomic_DNA"/>
</dbReference>
<reference evidence="1 2" key="1">
    <citation type="journal article" date="2019" name="Int. J. Syst. Evol. Microbiol.">
        <title>The Global Catalogue of Microorganisms (GCM) 10K type strain sequencing project: providing services to taxonomists for standard genome sequencing and annotation.</title>
        <authorList>
            <consortium name="The Broad Institute Genomics Platform"/>
            <consortium name="The Broad Institute Genome Sequencing Center for Infectious Disease"/>
            <person name="Wu L."/>
            <person name="Ma J."/>
        </authorList>
    </citation>
    <scope>NUCLEOTIDE SEQUENCE [LARGE SCALE GENOMIC DNA]</scope>
    <source>
        <strain evidence="1 2">JCM 11813</strain>
    </source>
</reference>
<evidence type="ECO:0008006" key="3">
    <source>
        <dbReference type="Google" id="ProtNLM"/>
    </source>
</evidence>
<evidence type="ECO:0000313" key="1">
    <source>
        <dbReference type="EMBL" id="GAA1160525.1"/>
    </source>
</evidence>
<dbReference type="InterPro" id="IPR018691">
    <property type="entry name" value="DUF2188"/>
</dbReference>
<organism evidence="1 2">
    <name type="scientific">Nocardioides aquiterrae</name>
    <dbReference type="NCBI Taxonomy" id="203799"/>
    <lineage>
        <taxon>Bacteria</taxon>
        <taxon>Bacillati</taxon>
        <taxon>Actinomycetota</taxon>
        <taxon>Actinomycetes</taxon>
        <taxon>Propionibacteriales</taxon>
        <taxon>Nocardioidaceae</taxon>
        <taxon>Nocardioides</taxon>
    </lineage>
</organism>
<comment type="caution">
    <text evidence="1">The sequence shown here is derived from an EMBL/GenBank/DDBJ whole genome shotgun (WGS) entry which is preliminary data.</text>
</comment>
<protein>
    <recommendedName>
        <fullName evidence="3">DUF2188 domain-containing protein</fullName>
    </recommendedName>
</protein>
<name>A0ABN1UQX4_9ACTN</name>
<dbReference type="RefSeq" id="WP_343910115.1">
    <property type="nucleotide sequence ID" value="NZ_BAAAJE010000028.1"/>
</dbReference>
<evidence type="ECO:0000313" key="2">
    <source>
        <dbReference type="Proteomes" id="UP001499979"/>
    </source>
</evidence>
<keyword evidence="2" id="KW-1185">Reference proteome</keyword>